<dbReference type="Proteomes" id="UP000734511">
    <property type="component" value="Unassembled WGS sequence"/>
</dbReference>
<evidence type="ECO:0000313" key="4">
    <source>
        <dbReference type="Proteomes" id="UP000734511"/>
    </source>
</evidence>
<gene>
    <name evidence="3" type="ORF">HCN08_14075</name>
</gene>
<dbReference type="EMBL" id="JAATEJ010000009">
    <property type="protein sequence ID" value="NJP44514.1"/>
    <property type="molecule type" value="Genomic_DNA"/>
</dbReference>
<comment type="caution">
    <text evidence="3">The sequence shown here is derived from an EMBL/GenBank/DDBJ whole genome shotgun (WGS) entry which is preliminary data.</text>
</comment>
<proteinExistence type="predicted"/>
<dbReference type="PANTHER" id="PTHR14359">
    <property type="entry name" value="HOMO-OLIGOMERIC FLAVIN CONTAINING CYS DECARBOXYLASE FAMILY"/>
    <property type="match status" value="1"/>
</dbReference>
<sequence length="220" mass="23307">MRDDALSVIVSGSSAAMATTGYLSWLRQEIDLPLRVLLTHSAERFVRREAVAWYADEVYASDAADLNPTEFARRSLGVVVLPATAHTLAAAALGLASTPAQTAILACPRPVLFFPSMNQVMWRKPPIRRHVATLREDGHTVVEPREGPVFELWRRENAMGLKLAPPDEAAEVIVGWLEAILGEEEAPGAGAPAPEDALLGGELAEAGAPGTGSPGGQGLA</sequence>
<feature type="domain" description="Flavoprotein" evidence="2">
    <location>
        <begin position="7"/>
        <end position="134"/>
    </location>
</feature>
<evidence type="ECO:0000259" key="2">
    <source>
        <dbReference type="Pfam" id="PF02441"/>
    </source>
</evidence>
<reference evidence="3 4" key="1">
    <citation type="submission" date="2020-03" db="EMBL/GenBank/DDBJ databases">
        <title>WGS of actinomycetes isolated from Thailand.</title>
        <authorList>
            <person name="Thawai C."/>
        </authorList>
    </citation>
    <scope>NUCLEOTIDE SEQUENCE [LARGE SCALE GENOMIC DNA]</scope>
    <source>
        <strain evidence="3 4">PRB2-1</strain>
    </source>
</reference>
<dbReference type="PANTHER" id="PTHR14359:SF6">
    <property type="entry name" value="PHOSPHOPANTOTHENOYLCYSTEINE DECARBOXYLASE"/>
    <property type="match status" value="1"/>
</dbReference>
<evidence type="ECO:0000313" key="3">
    <source>
        <dbReference type="EMBL" id="NJP44514.1"/>
    </source>
</evidence>
<feature type="compositionally biased region" description="Low complexity" evidence="1">
    <location>
        <begin position="187"/>
        <end position="208"/>
    </location>
</feature>
<dbReference type="InterPro" id="IPR036551">
    <property type="entry name" value="Flavin_trans-like"/>
</dbReference>
<dbReference type="Gene3D" id="3.40.50.1950">
    <property type="entry name" value="Flavin prenyltransferase-like"/>
    <property type="match status" value="1"/>
</dbReference>
<keyword evidence="4" id="KW-1185">Reference proteome</keyword>
<accession>A0ABX0ZQH5</accession>
<dbReference type="InterPro" id="IPR003382">
    <property type="entry name" value="Flavoprotein"/>
</dbReference>
<organism evidence="3 4">
    <name type="scientific">Actinacidiphila epipremni</name>
    <dbReference type="NCBI Taxonomy" id="2053013"/>
    <lineage>
        <taxon>Bacteria</taxon>
        <taxon>Bacillati</taxon>
        <taxon>Actinomycetota</taxon>
        <taxon>Actinomycetes</taxon>
        <taxon>Kitasatosporales</taxon>
        <taxon>Streptomycetaceae</taxon>
        <taxon>Actinacidiphila</taxon>
    </lineage>
</organism>
<dbReference type="Pfam" id="PF02441">
    <property type="entry name" value="Flavoprotein"/>
    <property type="match status" value="1"/>
</dbReference>
<dbReference type="SUPFAM" id="SSF52507">
    <property type="entry name" value="Homo-oligomeric flavin-containing Cys decarboxylases, HFCD"/>
    <property type="match status" value="1"/>
</dbReference>
<dbReference type="RefSeq" id="WP_167983380.1">
    <property type="nucleotide sequence ID" value="NZ_JAATEJ010000009.1"/>
</dbReference>
<evidence type="ECO:0000256" key="1">
    <source>
        <dbReference type="SAM" id="MobiDB-lite"/>
    </source>
</evidence>
<feature type="region of interest" description="Disordered" evidence="1">
    <location>
        <begin position="186"/>
        <end position="220"/>
    </location>
</feature>
<protein>
    <submittedName>
        <fullName evidence="3">Flavoprotein</fullName>
    </submittedName>
</protein>
<feature type="compositionally biased region" description="Gly residues" evidence="1">
    <location>
        <begin position="209"/>
        <end position="220"/>
    </location>
</feature>
<name>A0ABX0ZQH5_9ACTN</name>